<organism evidence="2 3">
    <name type="scientific">Kutzneria viridogrisea</name>
    <dbReference type="NCBI Taxonomy" id="47990"/>
    <lineage>
        <taxon>Bacteria</taxon>
        <taxon>Bacillati</taxon>
        <taxon>Actinomycetota</taxon>
        <taxon>Actinomycetes</taxon>
        <taxon>Pseudonocardiales</taxon>
        <taxon>Pseudonocardiaceae</taxon>
        <taxon>Kutzneria</taxon>
    </lineage>
</organism>
<proteinExistence type="predicted"/>
<dbReference type="SUPFAM" id="SSF51126">
    <property type="entry name" value="Pectin lyase-like"/>
    <property type="match status" value="1"/>
</dbReference>
<protein>
    <recommendedName>
        <fullName evidence="1">Rhamnogalacturonase A/B/Epimerase-like pectate lyase domain-containing protein</fullName>
    </recommendedName>
</protein>
<sequence>MINLLAVGAVGDGTTDNAAAIQAAVNTAPVGAVLYAPAGTYLLRAGIKWKTGVSLVGDGAGKTVFKPTNSGPLASGFSCFYNYTDGSIWNTLDDITFADFEIDGSGITTTSYDVGSKGINILYMRRARFLRLYVHDTLASGIGCDQLLESMIDGCVVDRAGRQNSGSQIGGAGFGIGTGAFQDMQLSLTNCVARDCGTHGIFFEHQFSGTPTLSRGIRVANCYVSGNQYGISDWGVEGLVVSGCHMIANRRHGYCVSGEGVARIAGHSGIVTGCVLDNNVLDGILIGDNATGRYSIRGNRISNNGRHGVHLVNLAQAGTLAALEHAISENDIWLNALDGVRIDAPLTDGHVFQNRIRSNGVQSGGGDSGTSTGITATTLTDSTKSWLLDAHKGKTVTVGAVTATVIGNAATVLTLAPARSGSAWSGSTPPAGAAYTLPAAASRRCGIQITAATSHLLVRWNRIHDNLNNNGSYGFARRQQYALSTTSTGSLSACQIEGNDVLGNLTGTFLFDTAPSGGYYVRWNSNYNPRGIVTPPPLPASGVAQTNTFGADATVFVTGGAVTSIAINGTVVGLTSGAIPLGPNASITITYSSVPAWQWYVG</sequence>
<dbReference type="InterPro" id="IPR024535">
    <property type="entry name" value="RHGA/B-epi-like_pectate_lyase"/>
</dbReference>
<dbReference type="Proteomes" id="UP000517916">
    <property type="component" value="Unassembled WGS sequence"/>
</dbReference>
<dbReference type="InterPro" id="IPR006626">
    <property type="entry name" value="PbH1"/>
</dbReference>
<dbReference type="InterPro" id="IPR012334">
    <property type="entry name" value="Pectin_lyas_fold"/>
</dbReference>
<gene>
    <name evidence="2" type="ORF">BC739_000427</name>
</gene>
<feature type="domain" description="Rhamnogalacturonase A/B/Epimerase-like pectate lyase" evidence="1">
    <location>
        <begin position="2"/>
        <end position="223"/>
    </location>
</feature>
<reference evidence="2 3" key="1">
    <citation type="submission" date="2020-08" db="EMBL/GenBank/DDBJ databases">
        <title>Genomic Encyclopedia of Archaeal and Bacterial Type Strains, Phase II (KMG-II): from individual species to whole genera.</title>
        <authorList>
            <person name="Goeker M."/>
        </authorList>
    </citation>
    <scope>NUCLEOTIDE SEQUENCE [LARGE SCALE GENOMIC DNA]</scope>
    <source>
        <strain evidence="2 3">DSM 43850</strain>
    </source>
</reference>
<accession>A0ABR6B8N5</accession>
<evidence type="ECO:0000259" key="1">
    <source>
        <dbReference type="Pfam" id="PF12708"/>
    </source>
</evidence>
<dbReference type="InterPro" id="IPR011050">
    <property type="entry name" value="Pectin_lyase_fold/virulence"/>
</dbReference>
<dbReference type="SMART" id="SM00710">
    <property type="entry name" value="PbH1"/>
    <property type="match status" value="9"/>
</dbReference>
<dbReference type="Pfam" id="PF12708">
    <property type="entry name" value="Pect-lyase_RHGA_epim"/>
    <property type="match status" value="1"/>
</dbReference>
<evidence type="ECO:0000313" key="2">
    <source>
        <dbReference type="EMBL" id="MBA8923230.1"/>
    </source>
</evidence>
<name>A0ABR6B8N5_9PSEU</name>
<dbReference type="Gene3D" id="2.160.20.10">
    <property type="entry name" value="Single-stranded right-handed beta-helix, Pectin lyase-like"/>
    <property type="match status" value="2"/>
</dbReference>
<dbReference type="EMBL" id="JACJID010000001">
    <property type="protein sequence ID" value="MBA8923230.1"/>
    <property type="molecule type" value="Genomic_DNA"/>
</dbReference>
<dbReference type="RefSeq" id="WP_182836094.1">
    <property type="nucleotide sequence ID" value="NZ_BAAABQ010000046.1"/>
</dbReference>
<keyword evidence="3" id="KW-1185">Reference proteome</keyword>
<evidence type="ECO:0000313" key="3">
    <source>
        <dbReference type="Proteomes" id="UP000517916"/>
    </source>
</evidence>
<comment type="caution">
    <text evidence="2">The sequence shown here is derived from an EMBL/GenBank/DDBJ whole genome shotgun (WGS) entry which is preliminary data.</text>
</comment>